<evidence type="ECO:0000259" key="7">
    <source>
        <dbReference type="Pfam" id="PF11728"/>
    </source>
</evidence>
<evidence type="ECO:0000256" key="3">
    <source>
        <dbReference type="ARBA" id="ARBA00022692"/>
    </source>
</evidence>
<feature type="transmembrane region" description="Helical" evidence="6">
    <location>
        <begin position="78"/>
        <end position="106"/>
    </location>
</feature>
<dbReference type="InterPro" id="IPR038323">
    <property type="entry name" value="ArAE_1_C_sf"/>
</dbReference>
<keyword evidence="4 6" id="KW-1133">Transmembrane helix</keyword>
<organism evidence="8 9">
    <name type="scientific">Gemelliphila palaticanis</name>
    <dbReference type="NCBI Taxonomy" id="81950"/>
    <lineage>
        <taxon>Bacteria</taxon>
        <taxon>Bacillati</taxon>
        <taxon>Bacillota</taxon>
        <taxon>Bacilli</taxon>
        <taxon>Bacillales</taxon>
        <taxon>Gemellaceae</taxon>
        <taxon>Gemelliphila</taxon>
    </lineage>
</organism>
<evidence type="ECO:0000256" key="2">
    <source>
        <dbReference type="ARBA" id="ARBA00022475"/>
    </source>
</evidence>
<evidence type="ECO:0000256" key="4">
    <source>
        <dbReference type="ARBA" id="ARBA00022989"/>
    </source>
</evidence>
<gene>
    <name evidence="8" type="ORF">HZY85_08180</name>
</gene>
<feature type="transmembrane region" description="Helical" evidence="6">
    <location>
        <begin position="118"/>
        <end position="140"/>
    </location>
</feature>
<keyword evidence="3 6" id="KW-0812">Transmembrane</keyword>
<dbReference type="RefSeq" id="WP_179941927.1">
    <property type="nucleotide sequence ID" value="NZ_JACBYF010000033.1"/>
</dbReference>
<evidence type="ECO:0000313" key="8">
    <source>
        <dbReference type="EMBL" id="NYS48148.1"/>
    </source>
</evidence>
<proteinExistence type="predicted"/>
<dbReference type="Gene3D" id="1.20.120.940">
    <property type="entry name" value="Putative aromatic acid exporter, C-terminal domain"/>
    <property type="match status" value="1"/>
</dbReference>
<evidence type="ECO:0000313" key="9">
    <source>
        <dbReference type="Proteomes" id="UP000531840"/>
    </source>
</evidence>
<sequence>MDYLKIIKMLSGSIIAIIIAKYLGLNNEFSAGLITLLSITDTKKRTYRLAMQRIISLILGFIIGIFIFYIFGYNLISFTIILLIFIPLSMVFNVMMGLVPSLVLLGHIMSQENITKSIIINEFFLLIIAVVVGGVINLYMPSKENEIQEEKKQLEYNIKEIFYIFYLKMTPSNNRNIIEEKIPKDNIDDILIKINKNILQLDKLVNIENENILFGRYDYNKKYVLARNRQYNVLSYMVESLKLLKVDRDQGVHLAALFYLTAEQVSEYNSCSYLLSDIDTLFDKFKKDSLPKTREEFEDRAILYKLLTDFKRFLEIKYEFIESIK</sequence>
<name>A0ABX2T3F1_9BACL</name>
<protein>
    <submittedName>
        <fullName evidence="8">Aromatic acid exporter family protein</fullName>
    </submittedName>
</protein>
<feature type="transmembrane region" description="Helical" evidence="6">
    <location>
        <begin position="54"/>
        <end position="72"/>
    </location>
</feature>
<comment type="subcellular location">
    <subcellularLocation>
        <location evidence="1">Cell membrane</location>
        <topology evidence="1">Multi-pass membrane protein</topology>
    </subcellularLocation>
</comment>
<dbReference type="Proteomes" id="UP000531840">
    <property type="component" value="Unassembled WGS sequence"/>
</dbReference>
<dbReference type="InterPro" id="IPR052984">
    <property type="entry name" value="UPF0421"/>
</dbReference>
<evidence type="ECO:0000256" key="5">
    <source>
        <dbReference type="ARBA" id="ARBA00023136"/>
    </source>
</evidence>
<feature type="domain" description="Putative aromatic acid exporter C-terminal" evidence="7">
    <location>
        <begin position="144"/>
        <end position="317"/>
    </location>
</feature>
<reference evidence="8 9" key="1">
    <citation type="submission" date="2020-07" db="EMBL/GenBank/DDBJ databases">
        <title>MOT database genomes.</title>
        <authorList>
            <person name="Joseph S."/>
            <person name="Aduse-Opoku J."/>
            <person name="Hashim A."/>
            <person name="Wade W."/>
            <person name="Curtis M."/>
        </authorList>
    </citation>
    <scope>NUCLEOTIDE SEQUENCE [LARGE SCALE GENOMIC DNA]</scope>
    <source>
        <strain evidence="8 9">CIP 106318</strain>
    </source>
</reference>
<evidence type="ECO:0000256" key="1">
    <source>
        <dbReference type="ARBA" id="ARBA00004651"/>
    </source>
</evidence>
<dbReference type="Pfam" id="PF11728">
    <property type="entry name" value="ArAE_1_C"/>
    <property type="match status" value="1"/>
</dbReference>
<keyword evidence="5 6" id="KW-0472">Membrane</keyword>
<dbReference type="PANTHER" id="PTHR40064">
    <property type="entry name" value="MEMBRANE PROTEIN-RELATED"/>
    <property type="match status" value="1"/>
</dbReference>
<comment type="caution">
    <text evidence="8">The sequence shown here is derived from an EMBL/GenBank/DDBJ whole genome shotgun (WGS) entry which is preliminary data.</text>
</comment>
<dbReference type="Pfam" id="PF06081">
    <property type="entry name" value="ArAE_1"/>
    <property type="match status" value="1"/>
</dbReference>
<evidence type="ECO:0000256" key="6">
    <source>
        <dbReference type="SAM" id="Phobius"/>
    </source>
</evidence>
<dbReference type="InterPro" id="IPR010343">
    <property type="entry name" value="ArAE_1"/>
</dbReference>
<keyword evidence="2" id="KW-1003">Cell membrane</keyword>
<accession>A0ABX2T3F1</accession>
<dbReference type="PANTHER" id="PTHR40064:SF1">
    <property type="entry name" value="MEMBRANE PROTEIN"/>
    <property type="match status" value="1"/>
</dbReference>
<dbReference type="EMBL" id="JACBYF010000033">
    <property type="protein sequence ID" value="NYS48148.1"/>
    <property type="molecule type" value="Genomic_DNA"/>
</dbReference>
<dbReference type="InterPro" id="IPR021062">
    <property type="entry name" value="ArAE_1_C"/>
</dbReference>
<keyword evidence="9" id="KW-1185">Reference proteome</keyword>